<dbReference type="Pfam" id="PF07702">
    <property type="entry name" value="UTRA"/>
    <property type="match status" value="1"/>
</dbReference>
<dbReference type="CDD" id="cd07377">
    <property type="entry name" value="WHTH_GntR"/>
    <property type="match status" value="1"/>
</dbReference>
<dbReference type="GO" id="GO:0045892">
    <property type="term" value="P:negative regulation of DNA-templated transcription"/>
    <property type="evidence" value="ECO:0007669"/>
    <property type="project" value="TreeGrafter"/>
</dbReference>
<evidence type="ECO:0000256" key="3">
    <source>
        <dbReference type="ARBA" id="ARBA00023163"/>
    </source>
</evidence>
<dbReference type="PANTHER" id="PTHR44846:SF4">
    <property type="entry name" value="HTH GNTR-TYPE DOMAIN-CONTAINING PROTEIN"/>
    <property type="match status" value="1"/>
</dbReference>
<dbReference type="InterPro" id="IPR011663">
    <property type="entry name" value="UTRA"/>
</dbReference>
<sequence length="235" mass="27609">MKKSEFIVQDLLSKIYQENFINGKLPSQRELAKIYEVSRYTIQSVVKILEDIGIVEVRHGSGIYVRTGWVKNPLIFNSLTRTPYERITSKMLSLNRRLASKEEQRIFQIDTEAEIWEFERVRIVNYKIEQLEKSKMPVTLFPELTKEIIEHSIQDYVEKSGYRISHFITSYNSVSVGKELAEKLVCRKGTPAMEIINRSLLEDGKVYEYSEIISIDYAVTYIRPFDRDVHQTRID</sequence>
<dbReference type="GeneID" id="92867124"/>
<reference evidence="5 6" key="1">
    <citation type="journal article" date="2016" name="Genome Announc.">
        <title>Complete Genome Sequences of Aerococcus christensenii CCUG 28831T, Aerococcus sanguinicola CCUG 43001T, Aerococcus urinae CCUG 36881T, Aerococcus urinaeequi CCUG 28094T, Aerococcus urinaehominis CCUG 42038 BT, and Aerococcus viridans CCUG 4311T.</title>
        <authorList>
            <person name="Carkaci D."/>
            <person name="Dargis R."/>
            <person name="Nielsen X.C."/>
            <person name="Skovgaard O."/>
            <person name="Fuursted K."/>
            <person name="Christensen J.J."/>
        </authorList>
    </citation>
    <scope>NUCLEOTIDE SEQUENCE [LARGE SCALE GENOMIC DNA]</scope>
    <source>
        <strain evidence="5 6">CCUG28094</strain>
    </source>
</reference>
<dbReference type="Proteomes" id="UP000067698">
    <property type="component" value="Chromosome"/>
</dbReference>
<evidence type="ECO:0000259" key="4">
    <source>
        <dbReference type="PROSITE" id="PS50949"/>
    </source>
</evidence>
<dbReference type="InterPro" id="IPR050679">
    <property type="entry name" value="Bact_HTH_transcr_reg"/>
</dbReference>
<dbReference type="InterPro" id="IPR028978">
    <property type="entry name" value="Chorismate_lyase_/UTRA_dom_sf"/>
</dbReference>
<dbReference type="InterPro" id="IPR036390">
    <property type="entry name" value="WH_DNA-bd_sf"/>
</dbReference>
<dbReference type="GO" id="GO:0003700">
    <property type="term" value="F:DNA-binding transcription factor activity"/>
    <property type="evidence" value="ECO:0007669"/>
    <property type="project" value="InterPro"/>
</dbReference>
<dbReference type="InterPro" id="IPR000524">
    <property type="entry name" value="Tscrpt_reg_HTH_GntR"/>
</dbReference>
<dbReference type="GO" id="GO:0003677">
    <property type="term" value="F:DNA binding"/>
    <property type="evidence" value="ECO:0007669"/>
    <property type="project" value="UniProtKB-KW"/>
</dbReference>
<evidence type="ECO:0000313" key="6">
    <source>
        <dbReference type="Proteomes" id="UP000067698"/>
    </source>
</evidence>
<evidence type="ECO:0000256" key="2">
    <source>
        <dbReference type="ARBA" id="ARBA00023125"/>
    </source>
</evidence>
<dbReference type="EMBL" id="CP014162">
    <property type="protein sequence ID" value="AMB97832.1"/>
    <property type="molecule type" value="Genomic_DNA"/>
</dbReference>
<evidence type="ECO:0000256" key="1">
    <source>
        <dbReference type="ARBA" id="ARBA00023015"/>
    </source>
</evidence>
<keyword evidence="2" id="KW-0238">DNA-binding</keyword>
<dbReference type="Gene3D" id="3.40.1410.10">
    <property type="entry name" value="Chorismate lyase-like"/>
    <property type="match status" value="1"/>
</dbReference>
<keyword evidence="3" id="KW-0804">Transcription</keyword>
<dbReference type="PRINTS" id="PR00035">
    <property type="entry name" value="HTHGNTR"/>
</dbReference>
<dbReference type="SUPFAM" id="SSF64288">
    <property type="entry name" value="Chorismate lyase-like"/>
    <property type="match status" value="1"/>
</dbReference>
<reference evidence="6" key="2">
    <citation type="submission" date="2016-01" db="EMBL/GenBank/DDBJ databases">
        <title>Six Aerococcus type strain genome sequencing and assembly using PacBio and Illumina Hiseq.</title>
        <authorList>
            <person name="Carkaci D."/>
            <person name="Dargis R."/>
            <person name="Nielsen X.C."/>
            <person name="Skovgaard O."/>
            <person name="Fuursted K."/>
            <person name="Christensen J.J."/>
        </authorList>
    </citation>
    <scope>NUCLEOTIDE SEQUENCE [LARGE SCALE GENOMIC DNA]</scope>
    <source>
        <strain evidence="6">CCUG28094</strain>
    </source>
</reference>
<dbReference type="PROSITE" id="PS50949">
    <property type="entry name" value="HTH_GNTR"/>
    <property type="match status" value="1"/>
</dbReference>
<proteinExistence type="predicted"/>
<evidence type="ECO:0000313" key="5">
    <source>
        <dbReference type="EMBL" id="AMB97832.1"/>
    </source>
</evidence>
<dbReference type="InterPro" id="IPR036388">
    <property type="entry name" value="WH-like_DNA-bd_sf"/>
</dbReference>
<keyword evidence="1" id="KW-0805">Transcription regulation</keyword>
<dbReference type="PANTHER" id="PTHR44846">
    <property type="entry name" value="MANNOSYL-D-GLYCERATE TRANSPORT/METABOLISM SYSTEM REPRESSOR MNGR-RELATED"/>
    <property type="match status" value="1"/>
</dbReference>
<dbReference type="SUPFAM" id="SSF46785">
    <property type="entry name" value="Winged helix' DNA-binding domain"/>
    <property type="match status" value="1"/>
</dbReference>
<protein>
    <submittedName>
        <fullName evidence="5">GntR family transcriptional regulator</fullName>
    </submittedName>
</protein>
<dbReference type="Gene3D" id="1.10.10.10">
    <property type="entry name" value="Winged helix-like DNA-binding domain superfamily/Winged helix DNA-binding domain"/>
    <property type="match status" value="1"/>
</dbReference>
<name>A0AAC9A711_9LACT</name>
<dbReference type="SMART" id="SM00866">
    <property type="entry name" value="UTRA"/>
    <property type="match status" value="1"/>
</dbReference>
<dbReference type="SMART" id="SM00345">
    <property type="entry name" value="HTH_GNTR"/>
    <property type="match status" value="1"/>
</dbReference>
<organism evidence="5 6">
    <name type="scientific">Aerococcus urinaeequi</name>
    <dbReference type="NCBI Taxonomy" id="51665"/>
    <lineage>
        <taxon>Bacteria</taxon>
        <taxon>Bacillati</taxon>
        <taxon>Bacillota</taxon>
        <taxon>Bacilli</taxon>
        <taxon>Lactobacillales</taxon>
        <taxon>Aerococcaceae</taxon>
        <taxon>Aerococcus</taxon>
    </lineage>
</organism>
<accession>A0AAC9A711</accession>
<gene>
    <name evidence="5" type="ORF">AWM74_06095</name>
</gene>
<dbReference type="AlphaFoldDB" id="A0AAC9A711"/>
<feature type="domain" description="HTH gntR-type" evidence="4">
    <location>
        <begin position="1"/>
        <end position="68"/>
    </location>
</feature>
<dbReference type="RefSeq" id="WP_026465761.1">
    <property type="nucleotide sequence ID" value="NZ_CP014162.1"/>
</dbReference>
<dbReference type="Pfam" id="PF00392">
    <property type="entry name" value="GntR"/>
    <property type="match status" value="1"/>
</dbReference>